<gene>
    <name evidence="1" type="ORF">PC113_g11334</name>
    <name evidence="2" type="ORF">PC115_g10109</name>
    <name evidence="3" type="ORF">PC117_g3108</name>
    <name evidence="4" type="ORF">PC118_g7872</name>
    <name evidence="5" type="ORF">PC129_g8758</name>
</gene>
<dbReference type="Proteomes" id="UP000736787">
    <property type="component" value="Unassembled WGS sequence"/>
</dbReference>
<dbReference type="EMBL" id="RCMK01000043">
    <property type="protein sequence ID" value="KAG2952054.1"/>
    <property type="molecule type" value="Genomic_DNA"/>
</dbReference>
<comment type="caution">
    <text evidence="2">The sequence shown here is derived from an EMBL/GenBank/DDBJ whole genome shotgun (WGS) entry which is preliminary data.</text>
</comment>
<evidence type="ECO:0000313" key="6">
    <source>
        <dbReference type="Proteomes" id="UP000774804"/>
    </source>
</evidence>
<protein>
    <recommendedName>
        <fullName evidence="7">Tc1-like transposase DDE domain-containing protein</fullName>
    </recommendedName>
</protein>
<evidence type="ECO:0000313" key="5">
    <source>
        <dbReference type="EMBL" id="KAG3220479.1"/>
    </source>
</evidence>
<proteinExistence type="predicted"/>
<evidence type="ECO:0008006" key="7">
    <source>
        <dbReference type="Google" id="ProtNLM"/>
    </source>
</evidence>
<dbReference type="Proteomes" id="UP000735874">
    <property type="component" value="Unassembled WGS sequence"/>
</dbReference>
<name>A0A8T1LMH7_9STRA</name>
<sequence>MQNGDFVVYYDETNFNVYCKRTQGRAKRGEQATVVLPPSRSANLQVQCAVSTEVGLVHYRLYRGSIRMDENAAFIDEIYDKVKPSSTYLP</sequence>
<dbReference type="AlphaFoldDB" id="A0A8T1LMH7"/>
<organism evidence="2 6">
    <name type="scientific">Phytophthora cactorum</name>
    <dbReference type="NCBI Taxonomy" id="29920"/>
    <lineage>
        <taxon>Eukaryota</taxon>
        <taxon>Sar</taxon>
        <taxon>Stramenopiles</taxon>
        <taxon>Oomycota</taxon>
        <taxon>Peronosporomycetes</taxon>
        <taxon>Peronosporales</taxon>
        <taxon>Peronosporaceae</taxon>
        <taxon>Phytophthora</taxon>
    </lineage>
</organism>
<dbReference type="EMBL" id="RCML01000194">
    <property type="protein sequence ID" value="KAG2986283.1"/>
    <property type="molecule type" value="Genomic_DNA"/>
</dbReference>
<dbReference type="EMBL" id="RCMV01000261">
    <property type="protein sequence ID" value="KAG3220479.1"/>
    <property type="molecule type" value="Genomic_DNA"/>
</dbReference>
<evidence type="ECO:0000313" key="4">
    <source>
        <dbReference type="EMBL" id="KAG2986283.1"/>
    </source>
</evidence>
<accession>A0A8T1LMH7</accession>
<dbReference type="EMBL" id="RCMG01000321">
    <property type="protein sequence ID" value="KAG2856710.1"/>
    <property type="molecule type" value="Genomic_DNA"/>
</dbReference>
<dbReference type="Proteomes" id="UP000760860">
    <property type="component" value="Unassembled WGS sequence"/>
</dbReference>
<evidence type="ECO:0000313" key="1">
    <source>
        <dbReference type="EMBL" id="KAG2856710.1"/>
    </source>
</evidence>
<dbReference type="EMBL" id="RCMI01000292">
    <property type="protein sequence ID" value="KAG2919492.1"/>
    <property type="molecule type" value="Genomic_DNA"/>
</dbReference>
<dbReference type="Proteomes" id="UP000697107">
    <property type="component" value="Unassembled WGS sequence"/>
</dbReference>
<evidence type="ECO:0000313" key="3">
    <source>
        <dbReference type="EMBL" id="KAG2952054.1"/>
    </source>
</evidence>
<reference evidence="2" key="1">
    <citation type="submission" date="2018-10" db="EMBL/GenBank/DDBJ databases">
        <title>Effector identification in a new, highly contiguous assembly of the strawberry crown rot pathogen Phytophthora cactorum.</title>
        <authorList>
            <person name="Armitage A.D."/>
            <person name="Nellist C.F."/>
            <person name="Bates H."/>
            <person name="Vickerstaff R.J."/>
            <person name="Harrison R.J."/>
        </authorList>
    </citation>
    <scope>NUCLEOTIDE SEQUENCE</scope>
    <source>
        <strain evidence="1">15-7</strain>
        <strain evidence="2">4032</strain>
        <strain evidence="3">4040</strain>
        <strain evidence="4">P415</strain>
        <strain evidence="5">P421</strain>
    </source>
</reference>
<evidence type="ECO:0000313" key="2">
    <source>
        <dbReference type="EMBL" id="KAG2919492.1"/>
    </source>
</evidence>
<dbReference type="Proteomes" id="UP000774804">
    <property type="component" value="Unassembled WGS sequence"/>
</dbReference>